<evidence type="ECO:0000256" key="2">
    <source>
        <dbReference type="ARBA" id="ARBA00023125"/>
    </source>
</evidence>
<dbReference type="Gene3D" id="1.10.10.10">
    <property type="entry name" value="Winged helix-like DNA-binding domain superfamily/Winged helix DNA-binding domain"/>
    <property type="match status" value="1"/>
</dbReference>
<dbReference type="PANTHER" id="PTHR44688:SF16">
    <property type="entry name" value="DNA-BINDING TRANSCRIPTIONAL ACTIVATOR DEVR_DOSR"/>
    <property type="match status" value="1"/>
</dbReference>
<evidence type="ECO:0000256" key="1">
    <source>
        <dbReference type="ARBA" id="ARBA00023015"/>
    </source>
</evidence>
<dbReference type="PANTHER" id="PTHR44688">
    <property type="entry name" value="DNA-BINDING TRANSCRIPTIONAL ACTIVATOR DEVR_DOSR"/>
    <property type="match status" value="1"/>
</dbReference>
<dbReference type="InterPro" id="IPR036388">
    <property type="entry name" value="WH-like_DNA-bd_sf"/>
</dbReference>
<dbReference type="AlphaFoldDB" id="A0A4Y1MWP0"/>
<feature type="domain" description="HTH luxR-type" evidence="5">
    <location>
        <begin position="338"/>
        <end position="403"/>
    </location>
</feature>
<evidence type="ECO:0000313" key="6">
    <source>
        <dbReference type="EMBL" id="AWV21934.1"/>
    </source>
</evidence>
<dbReference type="RefSeq" id="WP_314215110.1">
    <property type="nucleotide sequence ID" value="NZ_CP025189.1"/>
</dbReference>
<reference evidence="6" key="1">
    <citation type="submission" date="2017-12" db="EMBL/GenBank/DDBJ databases">
        <authorList>
            <person name="Martens C."/>
            <person name="Dahlstrom E."/>
            <person name="Barbian K."/>
            <person name="Sykora L."/>
            <person name="Ricklefs S."/>
            <person name="Bruno D."/>
            <person name="Anzick I."/>
            <person name="Myles I."/>
            <person name="Datta S.K."/>
        </authorList>
    </citation>
    <scope>NUCLEOTIDE SEQUENCE</scope>
    <source>
        <strain evidence="6">AD2</strain>
    </source>
</reference>
<dbReference type="SUPFAM" id="SSF46894">
    <property type="entry name" value="C-terminal effector domain of the bipartite response regulators"/>
    <property type="match status" value="1"/>
</dbReference>
<proteinExistence type="predicted"/>
<dbReference type="GO" id="GO:0006355">
    <property type="term" value="P:regulation of DNA-templated transcription"/>
    <property type="evidence" value="ECO:0007669"/>
    <property type="project" value="InterPro"/>
</dbReference>
<evidence type="ECO:0000259" key="5">
    <source>
        <dbReference type="PROSITE" id="PS50043"/>
    </source>
</evidence>
<dbReference type="SMART" id="SM00421">
    <property type="entry name" value="HTH_LUXR"/>
    <property type="match status" value="1"/>
</dbReference>
<organism evidence="6">
    <name type="scientific">Roseomonas mucosa</name>
    <dbReference type="NCBI Taxonomy" id="207340"/>
    <lineage>
        <taxon>Bacteria</taxon>
        <taxon>Pseudomonadati</taxon>
        <taxon>Pseudomonadota</taxon>
        <taxon>Alphaproteobacteria</taxon>
        <taxon>Acetobacterales</taxon>
        <taxon>Roseomonadaceae</taxon>
        <taxon>Roseomonas</taxon>
    </lineage>
</organism>
<protein>
    <submittedName>
        <fullName evidence="6">Glycine rich family protein</fullName>
    </submittedName>
</protein>
<keyword evidence="2" id="KW-0238">DNA-binding</keyword>
<evidence type="ECO:0000256" key="3">
    <source>
        <dbReference type="ARBA" id="ARBA00023163"/>
    </source>
</evidence>
<dbReference type="EMBL" id="CP025189">
    <property type="protein sequence ID" value="AWV21934.1"/>
    <property type="molecule type" value="Genomic_DNA"/>
</dbReference>
<evidence type="ECO:0000256" key="4">
    <source>
        <dbReference type="SAM" id="MobiDB-lite"/>
    </source>
</evidence>
<accession>A0A4Y1MWP0</accession>
<name>A0A4Y1MWP0_9PROT</name>
<dbReference type="PROSITE" id="PS50043">
    <property type="entry name" value="HTH_LUXR_2"/>
    <property type="match status" value="1"/>
</dbReference>
<dbReference type="InterPro" id="IPR000792">
    <property type="entry name" value="Tscrpt_reg_LuxR_C"/>
</dbReference>
<sequence>MLEGQASSVRTTPEAGAQVSRSPLLPLTAPAEDPVSTVIGLIYEAGMAPERWPEALGRLADLFGSAAAALHVGETGVPARITMAYGLSEEAVRGYGGFYNALDPVTPAVLAGAAWKAPATLRQIAPALERTRFFTDWMRPHGMEDGLCLALCPPDLPQQATLRLLRPRRATRFGPPETALLMRLAPHLRRATEMHHRLASPHARPDGPLVEILNRLACGLMLADARGALIWANRSASRMLEEADGIGTERQGNLRAGSPGMTRLLRDLVNRAALGQHAALPLPRASGKVSLALQAMPLTVREVERHRQVLPASPRASVLLLLTDPAQGAMPTPELCQQLREIYGLTTAEAGVAAWAAQGIGLPEVGQILGITVNTVRTHVRRVFHKTGVRSQAELARQVERLGPLLAEPAEARPVRAAVPERGAERLAAGAGAGAGLPGARAAWAAAGDLRNGA</sequence>
<dbReference type="Pfam" id="PF00196">
    <property type="entry name" value="GerE"/>
    <property type="match status" value="1"/>
</dbReference>
<keyword evidence="1" id="KW-0805">Transcription regulation</keyword>
<dbReference type="InterPro" id="IPR016032">
    <property type="entry name" value="Sig_transdc_resp-reg_C-effctor"/>
</dbReference>
<feature type="region of interest" description="Disordered" evidence="4">
    <location>
        <begin position="1"/>
        <end position="28"/>
    </location>
</feature>
<dbReference type="GO" id="GO:0003677">
    <property type="term" value="F:DNA binding"/>
    <property type="evidence" value="ECO:0007669"/>
    <property type="project" value="UniProtKB-KW"/>
</dbReference>
<gene>
    <name evidence="6" type="ORF">RADP37_01044</name>
</gene>
<keyword evidence="3" id="KW-0804">Transcription</keyword>
<feature type="compositionally biased region" description="Polar residues" evidence="4">
    <location>
        <begin position="1"/>
        <end position="11"/>
    </location>
</feature>